<dbReference type="PANTHER" id="PTHR21301:SF10">
    <property type="entry name" value="REVERSE TRANSCRIPTASE DOMAIN-CONTAINING PROTEIN"/>
    <property type="match status" value="1"/>
</dbReference>
<dbReference type="Proteomes" id="UP000006753">
    <property type="component" value="Unassembled WGS sequence"/>
</dbReference>
<dbReference type="OrthoDB" id="5316756at2759"/>
<reference evidence="2 3" key="1">
    <citation type="journal article" date="2012" name="BMC Genomics">
        <title>Sequencing the genome of Marssonina brunnea reveals fungus-poplar co-evolution.</title>
        <authorList>
            <person name="Zhu S."/>
            <person name="Cao Y.-Z."/>
            <person name="Jiang C."/>
            <person name="Tan B.-Y."/>
            <person name="Wang Z."/>
            <person name="Feng S."/>
            <person name="Zhang L."/>
            <person name="Su X.-H."/>
            <person name="Brejova B."/>
            <person name="Vinar T."/>
            <person name="Xu M."/>
            <person name="Wang M.-X."/>
            <person name="Zhang S.-G."/>
            <person name="Huang M.-R."/>
            <person name="Wu R."/>
            <person name="Zhou Y."/>
        </authorList>
    </citation>
    <scope>NUCLEOTIDE SEQUENCE [LARGE SCALE GENOMIC DNA]</scope>
    <source>
        <strain evidence="2 3">MB_m1</strain>
    </source>
</reference>
<feature type="domain" description="Helix-turn-helix" evidence="1">
    <location>
        <begin position="116"/>
        <end position="175"/>
    </location>
</feature>
<keyword evidence="3" id="KW-1185">Reference proteome</keyword>
<evidence type="ECO:0000313" key="3">
    <source>
        <dbReference type="Proteomes" id="UP000006753"/>
    </source>
</evidence>
<dbReference type="AlphaFoldDB" id="K1XW36"/>
<evidence type="ECO:0000259" key="1">
    <source>
        <dbReference type="Pfam" id="PF26215"/>
    </source>
</evidence>
<name>K1XW36_MARBU</name>
<accession>K1XW36</accession>
<dbReference type="InParanoid" id="K1XW36"/>
<dbReference type="KEGG" id="mbe:MBM_04541"/>
<gene>
    <name evidence="2" type="ORF">MBM_04541</name>
</gene>
<dbReference type="PANTHER" id="PTHR21301">
    <property type="entry name" value="REVERSE TRANSCRIPTASE"/>
    <property type="match status" value="1"/>
</dbReference>
<proteinExistence type="predicted"/>
<dbReference type="EMBL" id="JH921437">
    <property type="protein sequence ID" value="EKD16964.1"/>
    <property type="molecule type" value="Genomic_DNA"/>
</dbReference>
<protein>
    <recommendedName>
        <fullName evidence="1">Helix-turn-helix domain-containing protein</fullName>
    </recommendedName>
</protein>
<organism evidence="2 3">
    <name type="scientific">Marssonina brunnea f. sp. multigermtubi (strain MB_m1)</name>
    <name type="common">Marssonina leaf spot fungus</name>
    <dbReference type="NCBI Taxonomy" id="1072389"/>
    <lineage>
        <taxon>Eukaryota</taxon>
        <taxon>Fungi</taxon>
        <taxon>Dikarya</taxon>
        <taxon>Ascomycota</taxon>
        <taxon>Pezizomycotina</taxon>
        <taxon>Leotiomycetes</taxon>
        <taxon>Helotiales</taxon>
        <taxon>Drepanopezizaceae</taxon>
        <taxon>Drepanopeziza</taxon>
    </lineage>
</organism>
<dbReference type="HOGENOM" id="CLU_1378395_0_0_1"/>
<sequence>MYTNIDPFRAIDSIKTIIGRASKGIRKSDLTKMMEFVLLNNFFKCQDKIYQQRNGLAISVACASILANLYCGLYEKGRFKYRNNKIKFYGRFINDLLIVKDRLVTRIYEKALNRHMYIPFSSAHPFATKRAFVKAERVRYNTICTRPEEAKACKRKLYLNLLRRGYPQKMLNEWFSETLKVIERPIPKLILPFEYNPV</sequence>
<evidence type="ECO:0000313" key="2">
    <source>
        <dbReference type="EMBL" id="EKD16964.1"/>
    </source>
</evidence>
<dbReference type="Pfam" id="PF26215">
    <property type="entry name" value="HTH_animal"/>
    <property type="match status" value="1"/>
</dbReference>
<dbReference type="InterPro" id="IPR058912">
    <property type="entry name" value="HTH_animal"/>
</dbReference>
<dbReference type="eggNOG" id="ENOG502RPTV">
    <property type="taxonomic scope" value="Eukaryota"/>
</dbReference>